<organism evidence="2 3">
    <name type="scientific">Rhizobium glycinendophyticum</name>
    <dbReference type="NCBI Taxonomy" id="2589807"/>
    <lineage>
        <taxon>Bacteria</taxon>
        <taxon>Pseudomonadati</taxon>
        <taxon>Pseudomonadota</taxon>
        <taxon>Alphaproteobacteria</taxon>
        <taxon>Hyphomicrobiales</taxon>
        <taxon>Rhizobiaceae</taxon>
        <taxon>Rhizobium/Agrobacterium group</taxon>
        <taxon>Rhizobium</taxon>
    </lineage>
</organism>
<evidence type="ECO:0000313" key="2">
    <source>
        <dbReference type="EMBL" id="TPP09549.1"/>
    </source>
</evidence>
<feature type="transmembrane region" description="Helical" evidence="1">
    <location>
        <begin position="112"/>
        <end position="133"/>
    </location>
</feature>
<dbReference type="EMBL" id="VFYP01000001">
    <property type="protein sequence ID" value="TPP09549.1"/>
    <property type="molecule type" value="Genomic_DNA"/>
</dbReference>
<evidence type="ECO:0008006" key="4">
    <source>
        <dbReference type="Google" id="ProtNLM"/>
    </source>
</evidence>
<feature type="transmembrane region" description="Helical" evidence="1">
    <location>
        <begin position="386"/>
        <end position="412"/>
    </location>
</feature>
<feature type="transmembrane region" description="Helical" evidence="1">
    <location>
        <begin position="140"/>
        <end position="160"/>
    </location>
</feature>
<dbReference type="OrthoDB" id="1082056at2"/>
<name>A0A504U522_9HYPH</name>
<dbReference type="RefSeq" id="WP_140825937.1">
    <property type="nucleotide sequence ID" value="NZ_VFYP01000001.1"/>
</dbReference>
<comment type="caution">
    <text evidence="2">The sequence shown here is derived from an EMBL/GenBank/DDBJ whole genome shotgun (WGS) entry which is preliminary data.</text>
</comment>
<dbReference type="Proteomes" id="UP000316429">
    <property type="component" value="Unassembled WGS sequence"/>
</dbReference>
<keyword evidence="1" id="KW-1133">Transmembrane helix</keyword>
<feature type="transmembrane region" description="Helical" evidence="1">
    <location>
        <begin position="212"/>
        <end position="230"/>
    </location>
</feature>
<gene>
    <name evidence="2" type="ORF">FJQ55_01340</name>
</gene>
<evidence type="ECO:0000256" key="1">
    <source>
        <dbReference type="SAM" id="Phobius"/>
    </source>
</evidence>
<feature type="transmembrane region" description="Helical" evidence="1">
    <location>
        <begin position="432"/>
        <end position="458"/>
    </location>
</feature>
<feature type="transmembrane region" description="Helical" evidence="1">
    <location>
        <begin position="355"/>
        <end position="374"/>
    </location>
</feature>
<feature type="transmembrane region" description="Helical" evidence="1">
    <location>
        <begin position="268"/>
        <end position="287"/>
    </location>
</feature>
<feature type="transmembrane region" description="Helical" evidence="1">
    <location>
        <begin position="237"/>
        <end position="256"/>
    </location>
</feature>
<reference evidence="2 3" key="1">
    <citation type="submission" date="2019-06" db="EMBL/GenBank/DDBJ databases">
        <title>Rhizobium sp. CL12 isolated from roots of soybean.</title>
        <authorList>
            <person name="Wang C."/>
        </authorList>
    </citation>
    <scope>NUCLEOTIDE SEQUENCE [LARGE SCALE GENOMIC DNA]</scope>
    <source>
        <strain evidence="2 3">CL12</strain>
    </source>
</reference>
<feature type="transmembrane region" description="Helical" evidence="1">
    <location>
        <begin position="18"/>
        <end position="38"/>
    </location>
</feature>
<keyword evidence="1" id="KW-0472">Membrane</keyword>
<keyword evidence="1" id="KW-0812">Transmembrane</keyword>
<accession>A0A504U522</accession>
<evidence type="ECO:0000313" key="3">
    <source>
        <dbReference type="Proteomes" id="UP000316429"/>
    </source>
</evidence>
<sequence length="611" mass="64695">MVDVSLPASERHPWRGSLLLWVGFYSLSAILLIALLNLPGARDYVGGDNDDVMRLVEVRDLLSGQSWFDLMQYRLGLAGGTLMHWSRLIDLPIALLIRLFSHVVPGEQAEALALLVWPLSLVVPLMTAMAFAARRIGNEATLHITLMLTSVFCITGNRFLPGAIDHHNVQMVLAAIMAAGLLDPLRGRISHAIAGLAAAVAIAIGAETTPLVAVVCAIVGLVWVVEGPAYASAARAFSLTLALALSALFFATVPPSRYAAVTCDSLSIGFYAIVGIGAAALFCATYLTGNAGLRPRIAAILVTGALVLATAVVIAPQCLQNPLNELDPLLKTLWLDGVVEAQSFRQQLALDAESFGGFYAVGFFGLCVCIFRIIGRDRVRSHIILLALLGISFLVALVQVRGATFSNLYAILPLSLLISDLRRKARDEPEQLGAGLVFALTAILSVPSAWVIGGVLFVEGTAGVTNRMKSLVEAPASGQAASTLDCDMPASYAALAKVPPTTVAAPSDMGPEILRFTKHRVLTGPYHRNQGGMLTELHIGLAEPEEAAAFLRGAGVGVLAFCPGFIQSEKIATMKPDGLYAQLAKGNVPAYLNPVQIEGPSGLKIFTVNLP</sequence>
<protein>
    <recommendedName>
        <fullName evidence="4">GtrA family protein</fullName>
    </recommendedName>
</protein>
<keyword evidence="3" id="KW-1185">Reference proteome</keyword>
<dbReference type="AlphaFoldDB" id="A0A504U522"/>
<feature type="transmembrane region" description="Helical" evidence="1">
    <location>
        <begin position="299"/>
        <end position="319"/>
    </location>
</feature>
<proteinExistence type="predicted"/>